<dbReference type="GO" id="GO:0045892">
    <property type="term" value="P:negative regulation of DNA-templated transcription"/>
    <property type="evidence" value="ECO:0007669"/>
    <property type="project" value="UniProtKB-ARBA"/>
</dbReference>
<dbReference type="InterPro" id="IPR023772">
    <property type="entry name" value="DNA-bd_HTH_TetR-type_CS"/>
</dbReference>
<dbReference type="GO" id="GO:0000976">
    <property type="term" value="F:transcription cis-regulatory region binding"/>
    <property type="evidence" value="ECO:0007669"/>
    <property type="project" value="TreeGrafter"/>
</dbReference>
<evidence type="ECO:0000313" key="7">
    <source>
        <dbReference type="EMBL" id="ORW17850.1"/>
    </source>
</evidence>
<evidence type="ECO:0000256" key="3">
    <source>
        <dbReference type="ARBA" id="ARBA00023125"/>
    </source>
</evidence>
<evidence type="ECO:0000313" key="8">
    <source>
        <dbReference type="Proteomes" id="UP000193529"/>
    </source>
</evidence>
<feature type="DNA-binding region" description="H-T-H motif" evidence="5">
    <location>
        <begin position="34"/>
        <end position="53"/>
    </location>
</feature>
<evidence type="ECO:0000259" key="6">
    <source>
        <dbReference type="PROSITE" id="PS50977"/>
    </source>
</evidence>
<evidence type="ECO:0000256" key="1">
    <source>
        <dbReference type="ARBA" id="ARBA00011738"/>
    </source>
</evidence>
<keyword evidence="3 5" id="KW-0238">DNA-binding</keyword>
<accession>A0A1X1Z3F2</accession>
<dbReference type="SUPFAM" id="SSF46689">
    <property type="entry name" value="Homeodomain-like"/>
    <property type="match status" value="1"/>
</dbReference>
<keyword evidence="4" id="KW-0804">Transcription</keyword>
<keyword evidence="2" id="KW-0805">Transcription regulation</keyword>
<protein>
    <recommendedName>
        <fullName evidence="6">HTH tetR-type domain-containing protein</fullName>
    </recommendedName>
</protein>
<keyword evidence="8" id="KW-1185">Reference proteome</keyword>
<dbReference type="Gene3D" id="1.10.357.10">
    <property type="entry name" value="Tetracycline Repressor, domain 2"/>
    <property type="match status" value="1"/>
</dbReference>
<name>A0A1X1Z3F2_9MYCO</name>
<dbReference type="InterPro" id="IPR009057">
    <property type="entry name" value="Homeodomain-like_sf"/>
</dbReference>
<feature type="domain" description="HTH tetR-type" evidence="6">
    <location>
        <begin position="11"/>
        <end position="71"/>
    </location>
</feature>
<dbReference type="OrthoDB" id="9805134at2"/>
<reference evidence="7 8" key="1">
    <citation type="submission" date="2016-01" db="EMBL/GenBank/DDBJ databases">
        <title>The new phylogeny of the genus Mycobacterium.</title>
        <authorList>
            <person name="Tarcisio F."/>
            <person name="Conor M."/>
            <person name="Antonella G."/>
            <person name="Elisabetta G."/>
            <person name="Giulia F.S."/>
            <person name="Sara T."/>
            <person name="Anna F."/>
            <person name="Clotilde B."/>
            <person name="Roberto B."/>
            <person name="Veronica D.S."/>
            <person name="Fabio R."/>
            <person name="Monica P."/>
            <person name="Olivier J."/>
            <person name="Enrico T."/>
            <person name="Nicola S."/>
        </authorList>
    </citation>
    <scope>NUCLEOTIDE SEQUENCE [LARGE SCALE GENOMIC DNA]</scope>
    <source>
        <strain evidence="7 8">DSM 44572</strain>
    </source>
</reference>
<dbReference type="PROSITE" id="PS01081">
    <property type="entry name" value="HTH_TETR_1"/>
    <property type="match status" value="1"/>
</dbReference>
<dbReference type="Proteomes" id="UP000193529">
    <property type="component" value="Unassembled WGS sequence"/>
</dbReference>
<dbReference type="FunFam" id="1.10.10.60:FF:000141">
    <property type="entry name" value="TetR family transcriptional regulator"/>
    <property type="match status" value="1"/>
</dbReference>
<dbReference type="PRINTS" id="PR00455">
    <property type="entry name" value="HTHTETR"/>
</dbReference>
<evidence type="ECO:0000256" key="4">
    <source>
        <dbReference type="ARBA" id="ARBA00023163"/>
    </source>
</evidence>
<evidence type="ECO:0000256" key="2">
    <source>
        <dbReference type="ARBA" id="ARBA00023015"/>
    </source>
</evidence>
<dbReference type="PANTHER" id="PTHR30055">
    <property type="entry name" value="HTH-TYPE TRANSCRIPTIONAL REGULATOR RUTR"/>
    <property type="match status" value="1"/>
</dbReference>
<sequence>MSKNRRAEYAEQTRAAILDAAADAFAEDGFTASSITDIAAAARVTKGAVYHHFPDKRALFEAVVHRCNEAAQRRVYEAAARHGDDPWRAALAALSATLDVSLDRVVARLLYIEGPVGLGWRRWRESEDHYIRRNVRLLWQGLIDAGVFADDIPVDAMTQLLSGMITHAGILLAEVPNRRRKAVRHDLCTAIHQVMLGLRRGRPPA</sequence>
<dbReference type="InterPro" id="IPR001647">
    <property type="entry name" value="HTH_TetR"/>
</dbReference>
<dbReference type="InterPro" id="IPR049484">
    <property type="entry name" value="Rv0078-like_C"/>
</dbReference>
<dbReference type="GO" id="GO:0003700">
    <property type="term" value="F:DNA-binding transcription factor activity"/>
    <property type="evidence" value="ECO:0007669"/>
    <property type="project" value="TreeGrafter"/>
</dbReference>
<dbReference type="PANTHER" id="PTHR30055:SF223">
    <property type="entry name" value="HTH-TYPE TRANSCRIPTIONAL REGULATOR UIDR"/>
    <property type="match status" value="1"/>
</dbReference>
<comment type="caution">
    <text evidence="7">The sequence shown here is derived from an EMBL/GenBank/DDBJ whole genome shotgun (WGS) entry which is preliminary data.</text>
</comment>
<proteinExistence type="predicted"/>
<dbReference type="Pfam" id="PF21351">
    <property type="entry name" value="TetR_C_41"/>
    <property type="match status" value="1"/>
</dbReference>
<dbReference type="Pfam" id="PF00440">
    <property type="entry name" value="TetR_N"/>
    <property type="match status" value="1"/>
</dbReference>
<dbReference type="InterPro" id="IPR050109">
    <property type="entry name" value="HTH-type_TetR-like_transc_reg"/>
</dbReference>
<organism evidence="7 8">
    <name type="scientific">Mycobacterium palustre</name>
    <dbReference type="NCBI Taxonomy" id="153971"/>
    <lineage>
        <taxon>Bacteria</taxon>
        <taxon>Bacillati</taxon>
        <taxon>Actinomycetota</taxon>
        <taxon>Actinomycetes</taxon>
        <taxon>Mycobacteriales</taxon>
        <taxon>Mycobacteriaceae</taxon>
        <taxon>Mycobacterium</taxon>
        <taxon>Mycobacterium simiae complex</taxon>
    </lineage>
</organism>
<evidence type="ECO:0000256" key="5">
    <source>
        <dbReference type="PROSITE-ProRule" id="PRU00335"/>
    </source>
</evidence>
<dbReference type="AlphaFoldDB" id="A0A1X1Z3F2"/>
<dbReference type="STRING" id="153971.AWC19_20050"/>
<gene>
    <name evidence="7" type="ORF">AWC19_20050</name>
</gene>
<dbReference type="EMBL" id="LQPJ01000143">
    <property type="protein sequence ID" value="ORW17850.1"/>
    <property type="molecule type" value="Genomic_DNA"/>
</dbReference>
<dbReference type="PROSITE" id="PS50977">
    <property type="entry name" value="HTH_TETR_2"/>
    <property type="match status" value="1"/>
</dbReference>
<comment type="subunit">
    <text evidence="1">Homodimer.</text>
</comment>